<dbReference type="RefSeq" id="WP_182553381.1">
    <property type="nucleotide sequence ID" value="NZ_QGAQ01000015.1"/>
</dbReference>
<evidence type="ECO:0000313" key="2">
    <source>
        <dbReference type="Proteomes" id="UP001199322"/>
    </source>
</evidence>
<gene>
    <name evidence="1" type="ORF">DEE74_16515</name>
</gene>
<dbReference type="AlphaFoldDB" id="A0AAW4QAD2"/>
<name>A0AAW4QAD2_RALPI</name>
<dbReference type="EMBL" id="QGBI01000015">
    <property type="protein sequence ID" value="MBX3891466.1"/>
    <property type="molecule type" value="Genomic_DNA"/>
</dbReference>
<comment type="caution">
    <text evidence="1">The sequence shown here is derived from an EMBL/GenBank/DDBJ whole genome shotgun (WGS) entry which is preliminary data.</text>
</comment>
<reference evidence="1" key="1">
    <citation type="submission" date="2018-06" db="EMBL/GenBank/DDBJ databases">
        <authorList>
            <person name="O'Rourke A."/>
        </authorList>
    </citation>
    <scope>NUCLEOTIDE SEQUENCE</scope>
    <source>
        <strain evidence="1">132550021-3</strain>
    </source>
</reference>
<protein>
    <submittedName>
        <fullName evidence="1">Uncharacterized protein</fullName>
    </submittedName>
</protein>
<sequence>MDHFRPLREPARSIYDALVREASKRSERTVEEWLAAEPVAVLREASFQADKLGLKTPSMQDVERAERLASGHTDYASKWATGVAEAMTPNRG</sequence>
<proteinExistence type="predicted"/>
<evidence type="ECO:0000313" key="1">
    <source>
        <dbReference type="EMBL" id="MBX3891466.1"/>
    </source>
</evidence>
<dbReference type="Proteomes" id="UP001199322">
    <property type="component" value="Unassembled WGS sequence"/>
</dbReference>
<accession>A0AAW4QAD2</accession>
<organism evidence="1 2">
    <name type="scientific">Ralstonia pickettii</name>
    <name type="common">Burkholderia pickettii</name>
    <dbReference type="NCBI Taxonomy" id="329"/>
    <lineage>
        <taxon>Bacteria</taxon>
        <taxon>Pseudomonadati</taxon>
        <taxon>Pseudomonadota</taxon>
        <taxon>Betaproteobacteria</taxon>
        <taxon>Burkholderiales</taxon>
        <taxon>Burkholderiaceae</taxon>
        <taxon>Ralstonia</taxon>
    </lineage>
</organism>